<comment type="caution">
    <text evidence="1">The sequence shown here is derived from an EMBL/GenBank/DDBJ whole genome shotgun (WGS) entry which is preliminary data.</text>
</comment>
<accession>A0ACA9LJ48</accession>
<evidence type="ECO:0000313" key="2">
    <source>
        <dbReference type="Proteomes" id="UP000789920"/>
    </source>
</evidence>
<organism evidence="1 2">
    <name type="scientific">Racocetra persica</name>
    <dbReference type="NCBI Taxonomy" id="160502"/>
    <lineage>
        <taxon>Eukaryota</taxon>
        <taxon>Fungi</taxon>
        <taxon>Fungi incertae sedis</taxon>
        <taxon>Mucoromycota</taxon>
        <taxon>Glomeromycotina</taxon>
        <taxon>Glomeromycetes</taxon>
        <taxon>Diversisporales</taxon>
        <taxon>Gigasporaceae</taxon>
        <taxon>Racocetra</taxon>
    </lineage>
</organism>
<dbReference type="Proteomes" id="UP000789920">
    <property type="component" value="Unassembled WGS sequence"/>
</dbReference>
<keyword evidence="2" id="KW-1185">Reference proteome</keyword>
<dbReference type="EMBL" id="CAJVQC010003605">
    <property type="protein sequence ID" value="CAG8529598.1"/>
    <property type="molecule type" value="Genomic_DNA"/>
</dbReference>
<evidence type="ECO:0000313" key="1">
    <source>
        <dbReference type="EMBL" id="CAG8529598.1"/>
    </source>
</evidence>
<protein>
    <submittedName>
        <fullName evidence="1">26423_t:CDS:1</fullName>
    </submittedName>
</protein>
<name>A0ACA9LJ48_9GLOM</name>
<proteinExistence type="predicted"/>
<gene>
    <name evidence="1" type="ORF">RPERSI_LOCUS3077</name>
</gene>
<reference evidence="1" key="1">
    <citation type="submission" date="2021-06" db="EMBL/GenBank/DDBJ databases">
        <authorList>
            <person name="Kallberg Y."/>
            <person name="Tangrot J."/>
            <person name="Rosling A."/>
        </authorList>
    </citation>
    <scope>NUCLEOTIDE SEQUENCE</scope>
    <source>
        <strain evidence="1">MA461A</strain>
    </source>
</reference>
<sequence length="470" mass="54881">MVETFSKDLVEDFKKLYETKEHYDTIIIVGEEPNVERIYAHFIILCTRSTYFRSALSDKWAERKEGYLVLQKPNISALTFKLILKFLYCGIVDLTNQEYEAILNLLVAADELLIQRLTDFVQDFLIKNNSAFLQQCPIKMLHYIVNNDQFNELKNAYLDIFCKTPHLLFDSDKYPSLEKDALKLILKCDNLDMKESDIWKKLVEWGIAQHTMHEGDMMCQDTKYDDLDILRETLQELIKLIRFYQMDREAFIPDVWEYVNILPNDLVKDVLRCYLDLNAKPLYQTFLIRWGNFKIDSVSINKEIALLLTKWIGKKPRNDKISGFQYNFNILFRSSLDGLSSQTFHRKCDNKGATIVVARIQNSNFLIGGYNPLDWIGNQVWKQTTDSFIFLIDPNQLKQATISRVNHNYSGFAIYCDDNQGPSFGEGPDLQVQNNSTTWKVKTKTYPKFINMKLSVVCFHTWLPIQSSGL</sequence>